<feature type="compositionally biased region" description="Low complexity" evidence="1">
    <location>
        <begin position="41"/>
        <end position="86"/>
    </location>
</feature>
<organism evidence="2 3">
    <name type="scientific">Mycena alexandri</name>
    <dbReference type="NCBI Taxonomy" id="1745969"/>
    <lineage>
        <taxon>Eukaryota</taxon>
        <taxon>Fungi</taxon>
        <taxon>Dikarya</taxon>
        <taxon>Basidiomycota</taxon>
        <taxon>Agaricomycotina</taxon>
        <taxon>Agaricomycetes</taxon>
        <taxon>Agaricomycetidae</taxon>
        <taxon>Agaricales</taxon>
        <taxon>Marasmiineae</taxon>
        <taxon>Mycenaceae</taxon>
        <taxon>Mycena</taxon>
    </lineage>
</organism>
<accession>A0AAD6SEU8</accession>
<feature type="compositionally biased region" description="Polar residues" evidence="1">
    <location>
        <begin position="1"/>
        <end position="11"/>
    </location>
</feature>
<evidence type="ECO:0000256" key="1">
    <source>
        <dbReference type="SAM" id="MobiDB-lite"/>
    </source>
</evidence>
<evidence type="ECO:0000313" key="3">
    <source>
        <dbReference type="Proteomes" id="UP001218188"/>
    </source>
</evidence>
<name>A0AAD6SEU8_9AGAR</name>
<dbReference type="EMBL" id="JARJCM010000164">
    <property type="protein sequence ID" value="KAJ7024775.1"/>
    <property type="molecule type" value="Genomic_DNA"/>
</dbReference>
<dbReference type="AlphaFoldDB" id="A0AAD6SEU8"/>
<gene>
    <name evidence="2" type="ORF">C8F04DRAFT_1130539</name>
</gene>
<feature type="compositionally biased region" description="Low complexity" evidence="1">
    <location>
        <begin position="14"/>
        <end position="25"/>
    </location>
</feature>
<reference evidence="2" key="1">
    <citation type="submission" date="2023-03" db="EMBL/GenBank/DDBJ databases">
        <title>Massive genome expansion in bonnet fungi (Mycena s.s.) driven by repeated elements and novel gene families across ecological guilds.</title>
        <authorList>
            <consortium name="Lawrence Berkeley National Laboratory"/>
            <person name="Harder C.B."/>
            <person name="Miyauchi S."/>
            <person name="Viragh M."/>
            <person name="Kuo A."/>
            <person name="Thoen E."/>
            <person name="Andreopoulos B."/>
            <person name="Lu D."/>
            <person name="Skrede I."/>
            <person name="Drula E."/>
            <person name="Henrissat B."/>
            <person name="Morin E."/>
            <person name="Kohler A."/>
            <person name="Barry K."/>
            <person name="LaButti K."/>
            <person name="Morin E."/>
            <person name="Salamov A."/>
            <person name="Lipzen A."/>
            <person name="Mereny Z."/>
            <person name="Hegedus B."/>
            <person name="Baldrian P."/>
            <person name="Stursova M."/>
            <person name="Weitz H."/>
            <person name="Taylor A."/>
            <person name="Grigoriev I.V."/>
            <person name="Nagy L.G."/>
            <person name="Martin F."/>
            <person name="Kauserud H."/>
        </authorList>
    </citation>
    <scope>NUCLEOTIDE SEQUENCE</scope>
    <source>
        <strain evidence="2">CBHHK200</strain>
    </source>
</reference>
<feature type="region of interest" description="Disordered" evidence="1">
    <location>
        <begin position="202"/>
        <end position="250"/>
    </location>
</feature>
<feature type="compositionally biased region" description="Gly residues" evidence="1">
    <location>
        <begin position="238"/>
        <end position="250"/>
    </location>
</feature>
<feature type="region of interest" description="Disordered" evidence="1">
    <location>
        <begin position="1"/>
        <end position="86"/>
    </location>
</feature>
<feature type="compositionally biased region" description="Acidic residues" evidence="1">
    <location>
        <begin position="154"/>
        <end position="165"/>
    </location>
</feature>
<feature type="region of interest" description="Disordered" evidence="1">
    <location>
        <begin position="148"/>
        <end position="186"/>
    </location>
</feature>
<keyword evidence="3" id="KW-1185">Reference proteome</keyword>
<proteinExistence type="predicted"/>
<protein>
    <submittedName>
        <fullName evidence="2">Uncharacterized protein</fullName>
    </submittedName>
</protein>
<dbReference type="Proteomes" id="UP001218188">
    <property type="component" value="Unassembled WGS sequence"/>
</dbReference>
<comment type="caution">
    <text evidence="2">The sequence shown here is derived from an EMBL/GenBank/DDBJ whole genome shotgun (WGS) entry which is preliminary data.</text>
</comment>
<sequence length="283" mass="29832">MKTTLSASSSRPWALADAAGSSGSLVDEHAEEEEQVMKATSESGSSSVVSISFVPVRRTGSETTTASSSSEPASESEMSSYPPHPYPSYAYKGVGKHIYDAAEVYTDPSEEADGDDELSGSDGEEIRFAFPKRRSVAYSRTYRDVGELGVDVDGGADGDGDEEVSECGAETGHHPPHGRTRSEQGYVGVVGVGAPLVRAGARKYATHAGHGSPRSRATHGHGGAETDPEEEAYDEYGSGYGEGYEGDVYGGVPGDGEDAWMRARARSLARLRARKEVRRGGGI</sequence>
<evidence type="ECO:0000313" key="2">
    <source>
        <dbReference type="EMBL" id="KAJ7024775.1"/>
    </source>
</evidence>